<keyword evidence="3 9" id="KW-0963">Cytoplasm</keyword>
<dbReference type="PIRSF" id="PIRSF000804">
    <property type="entry name" value="DNA_pol_III_b"/>
    <property type="match status" value="1"/>
</dbReference>
<dbReference type="InterPro" id="IPR046938">
    <property type="entry name" value="DNA_clamp_sf"/>
</dbReference>
<dbReference type="PANTHER" id="PTHR30478">
    <property type="entry name" value="DNA POLYMERASE III SUBUNIT BETA"/>
    <property type="match status" value="1"/>
</dbReference>
<dbReference type="InterPro" id="IPR022635">
    <property type="entry name" value="DNA_polIII_beta_C"/>
</dbReference>
<dbReference type="GO" id="GO:0005737">
    <property type="term" value="C:cytoplasm"/>
    <property type="evidence" value="ECO:0007669"/>
    <property type="project" value="UniProtKB-SubCell"/>
</dbReference>
<evidence type="ECO:0000259" key="10">
    <source>
        <dbReference type="Pfam" id="PF00712"/>
    </source>
</evidence>
<comment type="similarity">
    <text evidence="2 9">Belongs to the beta sliding clamp family.</text>
</comment>
<dbReference type="Gene3D" id="3.70.10.10">
    <property type="match status" value="1"/>
</dbReference>
<reference evidence="13" key="1">
    <citation type="submission" date="2019-11" db="EMBL/GenBank/DDBJ databases">
        <title>Genomic insights into an expanded diversity of filamentous marine cyanobacteria reveals the extraordinary biosynthetic potential of Moorea and Okeania.</title>
        <authorList>
            <person name="Ferreira Leao T."/>
            <person name="Wang M."/>
            <person name="Moss N."/>
            <person name="Da Silva R."/>
            <person name="Sanders J."/>
            <person name="Nurk S."/>
            <person name="Gurevich A."/>
            <person name="Humphrey G."/>
            <person name="Reher R."/>
            <person name="Zhu Q."/>
            <person name="Belda-Ferre P."/>
            <person name="Glukhov E."/>
            <person name="Rex R."/>
            <person name="Dorrestein P.C."/>
            <person name="Knight R."/>
            <person name="Pevzner P."/>
            <person name="Gerwick W.H."/>
            <person name="Gerwick L."/>
        </authorList>
    </citation>
    <scope>NUCLEOTIDE SEQUENCE</scope>
    <source>
        <strain evidence="13">SIO1C4</strain>
    </source>
</reference>
<comment type="subcellular location">
    <subcellularLocation>
        <location evidence="1 9">Cytoplasm</location>
    </subcellularLocation>
</comment>
<evidence type="ECO:0000256" key="3">
    <source>
        <dbReference type="ARBA" id="ARBA00022490"/>
    </source>
</evidence>
<sequence>MKFCAAVLAFKEALSLVSRAVPKQPTHPILGNLLLTGSSEQIVTVTGFDLSIGIVANFSAEVLDPGSVTVPVKLLTKIVSNFVDGEVLVECSQEDLLLVLRTNSGKYQVNGLDAADFPELPKPSAMQLHIQSEVLRQGLVSTLFAAELNEVMHALCGVHCKFRDNEIELASTNGHILALAVLEQDIKNATEEASVAEATIPTKALNELLRILGKIPPEEILKIYIQEGQVLFQVLDIKLLTRIYSEQYPMYEKLIPQQFERKITVDRLLLLSAIEGIAAIASYLKDVLWLAIDSEKQILTIWAKADIGNAVETIPVKSSGESLQIAFNARYLKKALRVMSSSEVEMLLNGNQDPVIITPTTLSTNTKKAVMLLMPLQAQADSI</sequence>
<evidence type="ECO:0000256" key="2">
    <source>
        <dbReference type="ARBA" id="ARBA00010752"/>
    </source>
</evidence>
<evidence type="ECO:0000256" key="5">
    <source>
        <dbReference type="ARBA" id="ARBA00022695"/>
    </source>
</evidence>
<name>A0A6B3N9P3_9CYAN</name>
<dbReference type="GO" id="GO:0006271">
    <property type="term" value="P:DNA strand elongation involved in DNA replication"/>
    <property type="evidence" value="ECO:0007669"/>
    <property type="project" value="TreeGrafter"/>
</dbReference>
<dbReference type="NCBIfam" id="TIGR00663">
    <property type="entry name" value="dnan"/>
    <property type="match status" value="1"/>
</dbReference>
<feature type="domain" description="DNA polymerase III beta sliding clamp N-terminal" evidence="10">
    <location>
        <begin position="1"/>
        <end position="121"/>
    </location>
</feature>
<feature type="domain" description="DNA polymerase III beta sliding clamp central" evidence="11">
    <location>
        <begin position="130"/>
        <end position="249"/>
    </location>
</feature>
<evidence type="ECO:0000256" key="7">
    <source>
        <dbReference type="ARBA" id="ARBA00022932"/>
    </source>
</evidence>
<dbReference type="InterPro" id="IPR001001">
    <property type="entry name" value="DNA_polIII_beta"/>
</dbReference>
<dbReference type="GO" id="GO:0009360">
    <property type="term" value="C:DNA polymerase III complex"/>
    <property type="evidence" value="ECO:0007669"/>
    <property type="project" value="InterPro"/>
</dbReference>
<feature type="domain" description="DNA polymerase III beta sliding clamp C-terminal" evidence="12">
    <location>
        <begin position="253"/>
        <end position="361"/>
    </location>
</feature>
<dbReference type="SMART" id="SM00480">
    <property type="entry name" value="POL3Bc"/>
    <property type="match status" value="1"/>
</dbReference>
<evidence type="ECO:0000313" key="13">
    <source>
        <dbReference type="EMBL" id="NER28387.1"/>
    </source>
</evidence>
<keyword evidence="8" id="KW-0238">DNA-binding</keyword>
<keyword evidence="5 9" id="KW-0548">Nucleotidyltransferase</keyword>
<accession>A0A6B3N9P3</accession>
<evidence type="ECO:0000256" key="4">
    <source>
        <dbReference type="ARBA" id="ARBA00022679"/>
    </source>
</evidence>
<dbReference type="GO" id="GO:0008408">
    <property type="term" value="F:3'-5' exonuclease activity"/>
    <property type="evidence" value="ECO:0007669"/>
    <property type="project" value="InterPro"/>
</dbReference>
<evidence type="ECO:0000259" key="11">
    <source>
        <dbReference type="Pfam" id="PF02767"/>
    </source>
</evidence>
<protein>
    <recommendedName>
        <fullName evidence="9">Beta sliding clamp</fullName>
    </recommendedName>
</protein>
<dbReference type="GO" id="GO:0003887">
    <property type="term" value="F:DNA-directed DNA polymerase activity"/>
    <property type="evidence" value="ECO:0007669"/>
    <property type="project" value="UniProtKB-UniRule"/>
</dbReference>
<keyword evidence="7 9" id="KW-0239">DNA-directed DNA polymerase</keyword>
<dbReference type="Pfam" id="PF02767">
    <property type="entry name" value="DNA_pol3_beta_2"/>
    <property type="match status" value="1"/>
</dbReference>
<dbReference type="SUPFAM" id="SSF55979">
    <property type="entry name" value="DNA clamp"/>
    <property type="match status" value="3"/>
</dbReference>
<dbReference type="GO" id="GO:0003677">
    <property type="term" value="F:DNA binding"/>
    <property type="evidence" value="ECO:0007669"/>
    <property type="project" value="UniProtKB-UniRule"/>
</dbReference>
<dbReference type="EMBL" id="JAAHFQ010000206">
    <property type="protein sequence ID" value="NER28387.1"/>
    <property type="molecule type" value="Genomic_DNA"/>
</dbReference>
<dbReference type="InterPro" id="IPR022634">
    <property type="entry name" value="DNA_polIII_beta_N"/>
</dbReference>
<evidence type="ECO:0000259" key="12">
    <source>
        <dbReference type="Pfam" id="PF02768"/>
    </source>
</evidence>
<evidence type="ECO:0000256" key="8">
    <source>
        <dbReference type="ARBA" id="ARBA00023125"/>
    </source>
</evidence>
<dbReference type="Gene3D" id="3.10.150.10">
    <property type="entry name" value="DNA Polymerase III, subunit A, domain 2"/>
    <property type="match status" value="1"/>
</dbReference>
<dbReference type="CDD" id="cd00140">
    <property type="entry name" value="beta_clamp"/>
    <property type="match status" value="1"/>
</dbReference>
<dbReference type="Pfam" id="PF00712">
    <property type="entry name" value="DNA_pol3_beta"/>
    <property type="match status" value="1"/>
</dbReference>
<comment type="function">
    <text evidence="9">Confers DNA tethering and processivity to DNA polymerases and other proteins. Acts as a clamp, forming a ring around DNA (a reaction catalyzed by the clamp-loading complex) which diffuses in an ATP-independent manner freely and bidirectionally along dsDNA. Initially characterized for its ability to contact the catalytic subunit of DNA polymerase III (Pol III), a complex, multichain enzyme responsible for most of the replicative synthesis in bacteria; Pol III exhibits 3'-5' exonuclease proofreading activity. The beta chain is required for initiation of replication as well as for processivity of DNA replication.</text>
</comment>
<proteinExistence type="inferred from homology"/>
<comment type="caution">
    <text evidence="13">The sequence shown here is derived from an EMBL/GenBank/DDBJ whole genome shotgun (WGS) entry which is preliminary data.</text>
</comment>
<dbReference type="PANTHER" id="PTHR30478:SF0">
    <property type="entry name" value="BETA SLIDING CLAMP"/>
    <property type="match status" value="1"/>
</dbReference>
<comment type="subunit">
    <text evidence="9">Forms a ring-shaped head-to-tail homodimer around DNA.</text>
</comment>
<organism evidence="13">
    <name type="scientific">Symploca sp. SIO1C4</name>
    <dbReference type="NCBI Taxonomy" id="2607765"/>
    <lineage>
        <taxon>Bacteria</taxon>
        <taxon>Bacillati</taxon>
        <taxon>Cyanobacteriota</taxon>
        <taxon>Cyanophyceae</taxon>
        <taxon>Coleofasciculales</taxon>
        <taxon>Coleofasciculaceae</taxon>
        <taxon>Symploca</taxon>
    </lineage>
</organism>
<dbReference type="AlphaFoldDB" id="A0A6B3N9P3"/>
<evidence type="ECO:0000256" key="9">
    <source>
        <dbReference type="PIRNR" id="PIRNR000804"/>
    </source>
</evidence>
<evidence type="ECO:0000256" key="6">
    <source>
        <dbReference type="ARBA" id="ARBA00022705"/>
    </source>
</evidence>
<keyword evidence="4 9" id="KW-0808">Transferase</keyword>
<keyword evidence="6 9" id="KW-0235">DNA replication</keyword>
<gene>
    <name evidence="13" type="primary">dnaN</name>
    <name evidence="13" type="ORF">F6J89_12320</name>
</gene>
<dbReference type="Pfam" id="PF02768">
    <property type="entry name" value="DNA_pol3_beta_3"/>
    <property type="match status" value="1"/>
</dbReference>
<dbReference type="InterPro" id="IPR022637">
    <property type="entry name" value="DNA_polIII_beta_cen"/>
</dbReference>
<evidence type="ECO:0000256" key="1">
    <source>
        <dbReference type="ARBA" id="ARBA00004496"/>
    </source>
</evidence>